<evidence type="ECO:0000259" key="1">
    <source>
        <dbReference type="PROSITE" id="PS51034"/>
    </source>
</evidence>
<evidence type="ECO:0000313" key="3">
    <source>
        <dbReference type="Proteomes" id="UP001497623"/>
    </source>
</evidence>
<organism evidence="2 3">
    <name type="scientific">Meganyctiphanes norvegica</name>
    <name type="common">Northern krill</name>
    <name type="synonym">Thysanopoda norvegica</name>
    <dbReference type="NCBI Taxonomy" id="48144"/>
    <lineage>
        <taxon>Eukaryota</taxon>
        <taxon>Metazoa</taxon>
        <taxon>Ecdysozoa</taxon>
        <taxon>Arthropoda</taxon>
        <taxon>Crustacea</taxon>
        <taxon>Multicrustacea</taxon>
        <taxon>Malacostraca</taxon>
        <taxon>Eumalacostraca</taxon>
        <taxon>Eucarida</taxon>
        <taxon>Euphausiacea</taxon>
        <taxon>Euphausiidae</taxon>
        <taxon>Meganyctiphanes</taxon>
    </lineage>
</organism>
<evidence type="ECO:0000313" key="2">
    <source>
        <dbReference type="EMBL" id="CAL4171609.1"/>
    </source>
</evidence>
<dbReference type="PANTHER" id="PTHR46560:SF13">
    <property type="entry name" value="ZP DOMAIN-CONTAINING PROTEIN"/>
    <property type="match status" value="1"/>
</dbReference>
<name>A0AAV2SD38_MEGNR</name>
<dbReference type="AlphaFoldDB" id="A0AAV2SD38"/>
<dbReference type="PANTHER" id="PTHR46560">
    <property type="entry name" value="CYPHER, ISOFORM B"/>
    <property type="match status" value="1"/>
</dbReference>
<dbReference type="Pfam" id="PF25057">
    <property type="entry name" value="CUT_N"/>
    <property type="match status" value="1"/>
</dbReference>
<proteinExistence type="predicted"/>
<dbReference type="InterPro" id="IPR056953">
    <property type="entry name" value="CUT_N"/>
</dbReference>
<accession>A0AAV2SD38</accession>
<dbReference type="SMART" id="SM00241">
    <property type="entry name" value="ZP"/>
    <property type="match status" value="1"/>
</dbReference>
<comment type="caution">
    <text evidence="2">The sequence shown here is derived from an EMBL/GenBank/DDBJ whole genome shotgun (WGS) entry which is preliminary data.</text>
</comment>
<dbReference type="PROSITE" id="PS51034">
    <property type="entry name" value="ZP_2"/>
    <property type="match status" value="1"/>
</dbReference>
<sequence length="307" mass="34155">VELSCTKDSMDVKLNTDDPFRGKLYTQSFPAECQVRGNKTKHTTITIKFNDPECGVVDEGEGVYSNVLVVQHHPVIQRKGDKAIKLMCLFQTENQTVTNGYRFDVDRENVNGGVATAIVNATAPSPRIRLRIVDRNGIDINGASIGEELYLRLDLDANSVYGIFARNLVAKSGDNSDTVVLLDDRGCPVDRSIFPKLSVVPGSKSLEGRFEAFKFSEDQVVRFQVNVQFCLEECPPARCGNIISYGRRKRREVNEGTLLTVAGEVSLDGPVTPEDELIYHEMPLQKEIIVDSSSIKPLRTGYLPEER</sequence>
<dbReference type="EMBL" id="CAXKWB010051670">
    <property type="protein sequence ID" value="CAL4171609.1"/>
    <property type="molecule type" value="Genomic_DNA"/>
</dbReference>
<reference evidence="2 3" key="1">
    <citation type="submission" date="2024-05" db="EMBL/GenBank/DDBJ databases">
        <authorList>
            <person name="Wallberg A."/>
        </authorList>
    </citation>
    <scope>NUCLEOTIDE SEQUENCE [LARGE SCALE GENOMIC DNA]</scope>
</reference>
<dbReference type="Proteomes" id="UP001497623">
    <property type="component" value="Unassembled WGS sequence"/>
</dbReference>
<feature type="non-terminal residue" evidence="2">
    <location>
        <position position="307"/>
    </location>
</feature>
<feature type="non-terminal residue" evidence="2">
    <location>
        <position position="1"/>
    </location>
</feature>
<keyword evidence="3" id="KW-1185">Reference proteome</keyword>
<feature type="domain" description="ZP" evidence="1">
    <location>
        <begin position="4"/>
        <end position="246"/>
    </location>
</feature>
<gene>
    <name evidence="2" type="ORF">MNOR_LOCUS34165</name>
</gene>
<protein>
    <recommendedName>
        <fullName evidence="1">ZP domain-containing protein</fullName>
    </recommendedName>
</protein>
<dbReference type="InterPro" id="IPR001507">
    <property type="entry name" value="ZP_dom"/>
</dbReference>